<evidence type="ECO:0000313" key="2">
    <source>
        <dbReference type="EMBL" id="ARF10028.1"/>
    </source>
</evidence>
<gene>
    <name evidence="2" type="ORF">Indivirus_9_5</name>
</gene>
<organism evidence="2">
    <name type="scientific">Indivirus ILV1</name>
    <dbReference type="NCBI Taxonomy" id="1977633"/>
    <lineage>
        <taxon>Viruses</taxon>
        <taxon>Varidnaviria</taxon>
        <taxon>Bamfordvirae</taxon>
        <taxon>Nucleocytoviricota</taxon>
        <taxon>Megaviricetes</taxon>
        <taxon>Imitervirales</taxon>
        <taxon>Mimiviridae</taxon>
        <taxon>Klosneuvirinae</taxon>
        <taxon>Indivirus</taxon>
    </lineage>
</organism>
<dbReference type="EMBL" id="KY684093">
    <property type="protein sequence ID" value="ARF10028.1"/>
    <property type="molecule type" value="Genomic_DNA"/>
</dbReference>
<proteinExistence type="predicted"/>
<reference evidence="2" key="1">
    <citation type="journal article" date="2017" name="Science">
        <title>Giant viruses with an expanded complement of translation system components.</title>
        <authorList>
            <person name="Schulz F."/>
            <person name="Yutin N."/>
            <person name="Ivanova N.N."/>
            <person name="Ortega D.R."/>
            <person name="Lee T.K."/>
            <person name="Vierheilig J."/>
            <person name="Daims H."/>
            <person name="Horn M."/>
            <person name="Wagner M."/>
            <person name="Jensen G.J."/>
            <person name="Kyrpides N.C."/>
            <person name="Koonin E.V."/>
            <person name="Woyke T."/>
        </authorList>
    </citation>
    <scope>NUCLEOTIDE SEQUENCE</scope>
    <source>
        <strain evidence="2">ILV1</strain>
    </source>
</reference>
<evidence type="ECO:0000256" key="1">
    <source>
        <dbReference type="SAM" id="Phobius"/>
    </source>
</evidence>
<accession>A0A1V0SEF9</accession>
<sequence>MTKNTYVVISLIVLLVIIISIWLLRTEGFDDKSNHLGKWCSGGIYSDGRPIHREKAGVGAIVCGGNDRQHICRMNPDGSTYWDPGKTHVLCTSNQKGNTLASKWCPGGIYSNGTIIPQKEAGVGAIVCGGNDRQHICRMNPDGTTYWDPGKTHVLCTSNQKGNTLASK</sequence>
<keyword evidence="1" id="KW-0812">Transmembrane</keyword>
<dbReference type="Gene3D" id="2.80.10.50">
    <property type="match status" value="1"/>
</dbReference>
<keyword evidence="1" id="KW-1133">Transmembrane helix</keyword>
<feature type="transmembrane region" description="Helical" evidence="1">
    <location>
        <begin position="6"/>
        <end position="24"/>
    </location>
</feature>
<keyword evidence="1" id="KW-0472">Membrane</keyword>
<protein>
    <submittedName>
        <fullName evidence="2">Uncharacterized protein</fullName>
    </submittedName>
</protein>
<name>A0A1V0SEF9_9VIRU</name>